<dbReference type="InterPro" id="IPR016156">
    <property type="entry name" value="FAD/NAD-linked_Rdtase_dimer_sf"/>
</dbReference>
<dbReference type="Gene3D" id="3.30.390.30">
    <property type="match status" value="1"/>
</dbReference>
<name>A0A9Y2NDU3_9PSEU</name>
<organism evidence="7 8">
    <name type="scientific">Amycolatopsis mongoliensis</name>
    <dbReference type="NCBI Taxonomy" id="715475"/>
    <lineage>
        <taxon>Bacteria</taxon>
        <taxon>Bacillati</taxon>
        <taxon>Actinomycetota</taxon>
        <taxon>Actinomycetes</taxon>
        <taxon>Pseudonocardiales</taxon>
        <taxon>Pseudonocardiaceae</taxon>
        <taxon>Amycolatopsis</taxon>
    </lineage>
</organism>
<dbReference type="SUPFAM" id="SSF55424">
    <property type="entry name" value="FAD/NAD-linked reductases, dimerisation (C-terminal) domain"/>
    <property type="match status" value="1"/>
</dbReference>
<dbReference type="SUPFAM" id="SSF51905">
    <property type="entry name" value="FAD/NAD(P)-binding domain"/>
    <property type="match status" value="2"/>
</dbReference>
<dbReference type="Pfam" id="PF07992">
    <property type="entry name" value="Pyr_redox_2"/>
    <property type="match status" value="1"/>
</dbReference>
<protein>
    <submittedName>
        <fullName evidence="7">FAD-dependent oxidoreductase</fullName>
    </submittedName>
</protein>
<feature type="domain" description="Reductase C-terminal" evidence="6">
    <location>
        <begin position="336"/>
        <end position="405"/>
    </location>
</feature>
<dbReference type="InterPro" id="IPR036188">
    <property type="entry name" value="FAD/NAD-bd_sf"/>
</dbReference>
<evidence type="ECO:0000256" key="2">
    <source>
        <dbReference type="ARBA" id="ARBA00022630"/>
    </source>
</evidence>
<keyword evidence="4" id="KW-0560">Oxidoreductase</keyword>
<dbReference type="GO" id="GO:0005737">
    <property type="term" value="C:cytoplasm"/>
    <property type="evidence" value="ECO:0007669"/>
    <property type="project" value="TreeGrafter"/>
</dbReference>
<dbReference type="Gene3D" id="3.50.50.60">
    <property type="entry name" value="FAD/NAD(P)-binding domain"/>
    <property type="match status" value="2"/>
</dbReference>
<feature type="domain" description="FAD/NAD(P)-binding" evidence="5">
    <location>
        <begin position="11"/>
        <end position="316"/>
    </location>
</feature>
<dbReference type="EMBL" id="CP127295">
    <property type="protein sequence ID" value="WIY01082.1"/>
    <property type="molecule type" value="Genomic_DNA"/>
</dbReference>
<keyword evidence="2" id="KW-0285">Flavoprotein</keyword>
<comment type="cofactor">
    <cofactor evidence="1">
        <name>FAD</name>
        <dbReference type="ChEBI" id="CHEBI:57692"/>
    </cofactor>
</comment>
<keyword evidence="8" id="KW-1185">Reference proteome</keyword>
<reference evidence="7 8" key="1">
    <citation type="submission" date="2023-06" db="EMBL/GenBank/DDBJ databases">
        <authorList>
            <person name="Oyuntsetseg B."/>
            <person name="Kim S.B."/>
        </authorList>
    </citation>
    <scope>NUCLEOTIDE SEQUENCE [LARGE SCALE GENOMIC DNA]</scope>
    <source>
        <strain evidence="7 8">4-36</strain>
    </source>
</reference>
<dbReference type="Pfam" id="PF14759">
    <property type="entry name" value="Reductase_C"/>
    <property type="match status" value="1"/>
</dbReference>
<dbReference type="AlphaFoldDB" id="A0A9Y2NDU3"/>
<evidence type="ECO:0000259" key="6">
    <source>
        <dbReference type="Pfam" id="PF14759"/>
    </source>
</evidence>
<evidence type="ECO:0000313" key="7">
    <source>
        <dbReference type="EMBL" id="WIY01082.1"/>
    </source>
</evidence>
<evidence type="ECO:0000256" key="3">
    <source>
        <dbReference type="ARBA" id="ARBA00022827"/>
    </source>
</evidence>
<dbReference type="PANTHER" id="PTHR43557:SF2">
    <property type="entry name" value="RIESKE DOMAIN-CONTAINING PROTEIN-RELATED"/>
    <property type="match status" value="1"/>
</dbReference>
<evidence type="ECO:0000259" key="5">
    <source>
        <dbReference type="Pfam" id="PF07992"/>
    </source>
</evidence>
<dbReference type="InterPro" id="IPR028202">
    <property type="entry name" value="Reductase_C"/>
</dbReference>
<dbReference type="PANTHER" id="PTHR43557">
    <property type="entry name" value="APOPTOSIS-INDUCING FACTOR 1"/>
    <property type="match status" value="1"/>
</dbReference>
<proteinExistence type="predicted"/>
<dbReference type="PRINTS" id="PR00411">
    <property type="entry name" value="PNDRDTASEI"/>
</dbReference>
<dbReference type="GO" id="GO:0016651">
    <property type="term" value="F:oxidoreductase activity, acting on NAD(P)H"/>
    <property type="evidence" value="ECO:0007669"/>
    <property type="project" value="TreeGrafter"/>
</dbReference>
<evidence type="ECO:0000256" key="4">
    <source>
        <dbReference type="ARBA" id="ARBA00023002"/>
    </source>
</evidence>
<dbReference type="KEGG" id="amog:QRX60_44800"/>
<dbReference type="RefSeq" id="WP_285997542.1">
    <property type="nucleotide sequence ID" value="NZ_CP127295.1"/>
</dbReference>
<dbReference type="InterPro" id="IPR023753">
    <property type="entry name" value="FAD/NAD-binding_dom"/>
</dbReference>
<evidence type="ECO:0000313" key="8">
    <source>
        <dbReference type="Proteomes" id="UP001239397"/>
    </source>
</evidence>
<dbReference type="PRINTS" id="PR00368">
    <property type="entry name" value="FADPNR"/>
</dbReference>
<evidence type="ECO:0000256" key="1">
    <source>
        <dbReference type="ARBA" id="ARBA00001974"/>
    </source>
</evidence>
<accession>A0A9Y2NDU3</accession>
<keyword evidence="3" id="KW-0274">FAD</keyword>
<dbReference type="Proteomes" id="UP001239397">
    <property type="component" value="Chromosome"/>
</dbReference>
<gene>
    <name evidence="7" type="ORF">QRX60_44800</name>
</gene>
<dbReference type="InterPro" id="IPR050446">
    <property type="entry name" value="FAD-oxidoreductase/Apoptosis"/>
</dbReference>
<sequence>MTPDAGREPARVVVVGASAAGLAVVEAARSQGYRGELTLIGDEPHLPYDRPPLSKQLLTGDWPPERLLLREQAHLDGLAVTMKLGQPASTVDADAREVVLADGDRVPYDALVVTTGVRARCLPGSDGISGVHVLRTLQDALALRAELVPGRRLVVLGAGVLGAEAAAVARGLGAEVTVLDPLAWPLARIVNREIGGWLAEVHREHGVDLRCSCAPVTGLHAAEGHVAAVELADGTVLPADTVLVAIGATPAVEWLAGSPVTIGGPEPASGSGGVLCDPRGQAAPGIYAAGDVAAWQDPATGEYRRYEHRLNATEQGRAVARALLDPGFTPPPSVPYFWSDQYDLKLQTFGTLDADDEFIVVDGSLGARRFIGVSHRDGLVRGALGVGMPRQLRAWRTAVAEHAPWKETTPA</sequence>